<proteinExistence type="predicted"/>
<protein>
    <submittedName>
        <fullName evidence="2">Uncharacterized protein</fullName>
    </submittedName>
</protein>
<feature type="region of interest" description="Disordered" evidence="1">
    <location>
        <begin position="73"/>
        <end position="156"/>
    </location>
</feature>
<feature type="compositionally biased region" description="Polar residues" evidence="1">
    <location>
        <begin position="179"/>
        <end position="197"/>
    </location>
</feature>
<dbReference type="OrthoDB" id="3068366at2759"/>
<reference evidence="3" key="1">
    <citation type="journal article" date="2014" name="Proc. Natl. Acad. Sci. U.S.A.">
        <title>Extensive sampling of basidiomycete genomes demonstrates inadequacy of the white-rot/brown-rot paradigm for wood decay fungi.</title>
        <authorList>
            <person name="Riley R."/>
            <person name="Salamov A.A."/>
            <person name="Brown D.W."/>
            <person name="Nagy L.G."/>
            <person name="Floudas D."/>
            <person name="Held B.W."/>
            <person name="Levasseur A."/>
            <person name="Lombard V."/>
            <person name="Morin E."/>
            <person name="Otillar R."/>
            <person name="Lindquist E.A."/>
            <person name="Sun H."/>
            <person name="LaButti K.M."/>
            <person name="Schmutz J."/>
            <person name="Jabbour D."/>
            <person name="Luo H."/>
            <person name="Baker S.E."/>
            <person name="Pisabarro A.G."/>
            <person name="Walton J.D."/>
            <person name="Blanchette R.A."/>
            <person name="Henrissat B."/>
            <person name="Martin F."/>
            <person name="Cullen D."/>
            <person name="Hibbett D.S."/>
            <person name="Grigoriev I.V."/>
        </authorList>
    </citation>
    <scope>NUCLEOTIDE SEQUENCE [LARGE SCALE GENOMIC DNA]</scope>
    <source>
        <strain evidence="3">CBS 339.88</strain>
    </source>
</reference>
<dbReference type="AlphaFoldDB" id="A0A067TG54"/>
<name>A0A067TG54_GALM3</name>
<evidence type="ECO:0000313" key="2">
    <source>
        <dbReference type="EMBL" id="KDR82131.1"/>
    </source>
</evidence>
<keyword evidence="3" id="KW-1185">Reference proteome</keyword>
<feature type="region of interest" description="Disordered" evidence="1">
    <location>
        <begin position="172"/>
        <end position="221"/>
    </location>
</feature>
<evidence type="ECO:0000256" key="1">
    <source>
        <dbReference type="SAM" id="MobiDB-lite"/>
    </source>
</evidence>
<dbReference type="EMBL" id="KL142370">
    <property type="protein sequence ID" value="KDR82131.1"/>
    <property type="molecule type" value="Genomic_DNA"/>
</dbReference>
<gene>
    <name evidence="2" type="ORF">GALMADRAFT_152904</name>
</gene>
<dbReference type="HOGENOM" id="CLU_765165_0_0_1"/>
<feature type="compositionally biased region" description="Low complexity" evidence="1">
    <location>
        <begin position="122"/>
        <end position="139"/>
    </location>
</feature>
<dbReference type="Proteomes" id="UP000027222">
    <property type="component" value="Unassembled WGS sequence"/>
</dbReference>
<organism evidence="2 3">
    <name type="scientific">Galerina marginata (strain CBS 339.88)</name>
    <dbReference type="NCBI Taxonomy" id="685588"/>
    <lineage>
        <taxon>Eukaryota</taxon>
        <taxon>Fungi</taxon>
        <taxon>Dikarya</taxon>
        <taxon>Basidiomycota</taxon>
        <taxon>Agaricomycotina</taxon>
        <taxon>Agaricomycetes</taxon>
        <taxon>Agaricomycetidae</taxon>
        <taxon>Agaricales</taxon>
        <taxon>Agaricineae</taxon>
        <taxon>Strophariaceae</taxon>
        <taxon>Galerina</taxon>
    </lineage>
</organism>
<accession>A0A067TG54</accession>
<sequence>MRYHTRSPLRTQSPNLPIDVSLQRSNPTCSLSLTSVSVFGKTAPDTTSSSDSMVVDSPPTVLVTISSSAKIPFPKRPHSLLRSTTSCVPSGGGPWSPTSTTHESDESDSPQDSDPPRKRTRTSALSTSTRTRSWRPVSTPIRVSSPSNGLIAPPPFAPPAGSLSVAILPTNERSDRPTFPSSTPSNSDPVDPQSQDLIHTPPGLQAPSSSDPLCIPSTPSPPQHFLRRAATTGMGTLLYLYRTLVYGLDVKYSDRPGKLEVNKESSGIVNDTVSCRVKAKSYFDLHDALLAQHLKMYLLASGVDIHLLVVNIEDVARESDQDATSESFDDYMKMDADDGSTVLPSQDNQFLHPHLHPTTIHSVLSYQQLVASHIMRHRFSSNRLRRCSSTLVKQRRKPSGLAECISFE</sequence>
<evidence type="ECO:0000313" key="3">
    <source>
        <dbReference type="Proteomes" id="UP000027222"/>
    </source>
</evidence>